<reference evidence="2 3" key="1">
    <citation type="submission" date="2021-11" db="EMBL/GenBank/DDBJ databases">
        <title>Black yeast isolated from Biological Soil Crust.</title>
        <authorList>
            <person name="Kurbessoian T."/>
        </authorList>
    </citation>
    <scope>NUCLEOTIDE SEQUENCE [LARGE SCALE GENOMIC DNA]</scope>
    <source>
        <strain evidence="2 3">CCFEE 5522</strain>
    </source>
</reference>
<dbReference type="AlphaFoldDB" id="A0AAV9JDH5"/>
<feature type="compositionally biased region" description="Basic and acidic residues" evidence="1">
    <location>
        <begin position="114"/>
        <end position="124"/>
    </location>
</feature>
<organism evidence="2 3">
    <name type="scientific">Oleoguttula mirabilis</name>
    <dbReference type="NCBI Taxonomy" id="1507867"/>
    <lineage>
        <taxon>Eukaryota</taxon>
        <taxon>Fungi</taxon>
        <taxon>Dikarya</taxon>
        <taxon>Ascomycota</taxon>
        <taxon>Pezizomycotina</taxon>
        <taxon>Dothideomycetes</taxon>
        <taxon>Dothideomycetidae</taxon>
        <taxon>Mycosphaerellales</taxon>
        <taxon>Teratosphaeriaceae</taxon>
        <taxon>Oleoguttula</taxon>
    </lineage>
</organism>
<dbReference type="EMBL" id="JAVFHQ010000034">
    <property type="protein sequence ID" value="KAK4543210.1"/>
    <property type="molecule type" value="Genomic_DNA"/>
</dbReference>
<accession>A0AAV9JDH5</accession>
<keyword evidence="3" id="KW-1185">Reference proteome</keyword>
<feature type="region of interest" description="Disordered" evidence="1">
    <location>
        <begin position="114"/>
        <end position="150"/>
    </location>
</feature>
<feature type="region of interest" description="Disordered" evidence="1">
    <location>
        <begin position="172"/>
        <end position="191"/>
    </location>
</feature>
<feature type="region of interest" description="Disordered" evidence="1">
    <location>
        <begin position="1"/>
        <end position="54"/>
    </location>
</feature>
<gene>
    <name evidence="2" type="ORF">LTR36_005760</name>
</gene>
<sequence>MDPYSDDTAPAEAQAQPSEHSTTSHEAPGASLPGQGSKLESTAGQLDPTAHEAIASTAPVQALCQTCPPPHENITTPQKDCPQCGTPFAEMHLPPTFFRRKSSTFEDPRLPRWARDPGAGHDADTAQVGSTHDSTAVEKDPEEAGAVAEHHRSLSLRRLLHFNQGTSDEDVVAEGEAPHHGHSASDATHWGLDQLKRRLSVKDMQMPHMHH</sequence>
<evidence type="ECO:0000256" key="1">
    <source>
        <dbReference type="SAM" id="MobiDB-lite"/>
    </source>
</evidence>
<feature type="compositionally biased region" description="Polar residues" evidence="1">
    <location>
        <begin position="15"/>
        <end position="25"/>
    </location>
</feature>
<proteinExistence type="predicted"/>
<comment type="caution">
    <text evidence="2">The sequence shown here is derived from an EMBL/GenBank/DDBJ whole genome shotgun (WGS) entry which is preliminary data.</text>
</comment>
<name>A0AAV9JDH5_9PEZI</name>
<protein>
    <submittedName>
        <fullName evidence="2">Uncharacterized protein</fullName>
    </submittedName>
</protein>
<evidence type="ECO:0000313" key="3">
    <source>
        <dbReference type="Proteomes" id="UP001324427"/>
    </source>
</evidence>
<evidence type="ECO:0000313" key="2">
    <source>
        <dbReference type="EMBL" id="KAK4543210.1"/>
    </source>
</evidence>
<dbReference type="Proteomes" id="UP001324427">
    <property type="component" value="Unassembled WGS sequence"/>
</dbReference>